<dbReference type="PANTHER" id="PTHR43479">
    <property type="entry name" value="ACREF/ENVCD OPERON REPRESSOR-RELATED"/>
    <property type="match status" value="1"/>
</dbReference>
<evidence type="ECO:0000259" key="3">
    <source>
        <dbReference type="PROSITE" id="PS50977"/>
    </source>
</evidence>
<comment type="caution">
    <text evidence="4">The sequence shown here is derived from an EMBL/GenBank/DDBJ whole genome shotgun (WGS) entry which is preliminary data.</text>
</comment>
<evidence type="ECO:0000313" key="4">
    <source>
        <dbReference type="EMBL" id="MFC6201459.1"/>
    </source>
</evidence>
<dbReference type="PANTHER" id="PTHR43479:SF11">
    <property type="entry name" value="ACREF_ENVCD OPERON REPRESSOR-RELATED"/>
    <property type="match status" value="1"/>
</dbReference>
<dbReference type="InterPro" id="IPR001647">
    <property type="entry name" value="HTH_TetR"/>
</dbReference>
<dbReference type="InterPro" id="IPR050624">
    <property type="entry name" value="HTH-type_Tx_Regulator"/>
</dbReference>
<dbReference type="Proteomes" id="UP001596171">
    <property type="component" value="Unassembled WGS sequence"/>
</dbReference>
<keyword evidence="1 2" id="KW-0238">DNA-binding</keyword>
<accession>A0ABW1SJK2</accession>
<keyword evidence="5" id="KW-1185">Reference proteome</keyword>
<organism evidence="4 5">
    <name type="scientific">Lactiplantibacillus nangangensis</name>
    <dbReference type="NCBI Taxonomy" id="2559917"/>
    <lineage>
        <taxon>Bacteria</taxon>
        <taxon>Bacillati</taxon>
        <taxon>Bacillota</taxon>
        <taxon>Bacilli</taxon>
        <taxon>Lactobacillales</taxon>
        <taxon>Lactobacillaceae</taxon>
        <taxon>Lactiplantibacillus</taxon>
    </lineage>
</organism>
<dbReference type="Gene3D" id="1.10.357.10">
    <property type="entry name" value="Tetracycline Repressor, domain 2"/>
    <property type="match status" value="1"/>
</dbReference>
<dbReference type="EMBL" id="JBHSSE010000015">
    <property type="protein sequence ID" value="MFC6201459.1"/>
    <property type="molecule type" value="Genomic_DNA"/>
</dbReference>
<feature type="DNA-binding region" description="H-T-H motif" evidence="2">
    <location>
        <begin position="34"/>
        <end position="53"/>
    </location>
</feature>
<feature type="domain" description="HTH tetR-type" evidence="3">
    <location>
        <begin position="11"/>
        <end position="71"/>
    </location>
</feature>
<gene>
    <name evidence="4" type="ORF">ACFP1L_06180</name>
</gene>
<proteinExistence type="predicted"/>
<evidence type="ECO:0000256" key="1">
    <source>
        <dbReference type="ARBA" id="ARBA00023125"/>
    </source>
</evidence>
<evidence type="ECO:0000256" key="2">
    <source>
        <dbReference type="PROSITE-ProRule" id="PRU00335"/>
    </source>
</evidence>
<dbReference type="PROSITE" id="PS50977">
    <property type="entry name" value="HTH_TETR_2"/>
    <property type="match status" value="1"/>
</dbReference>
<reference evidence="5" key="1">
    <citation type="journal article" date="2019" name="Int. J. Syst. Evol. Microbiol.">
        <title>The Global Catalogue of Microorganisms (GCM) 10K type strain sequencing project: providing services to taxonomists for standard genome sequencing and annotation.</title>
        <authorList>
            <consortium name="The Broad Institute Genomics Platform"/>
            <consortium name="The Broad Institute Genome Sequencing Center for Infectious Disease"/>
            <person name="Wu L."/>
            <person name="Ma J."/>
        </authorList>
    </citation>
    <scope>NUCLEOTIDE SEQUENCE [LARGE SCALE GENOMIC DNA]</scope>
    <source>
        <strain evidence="5">CCM 8930</strain>
    </source>
</reference>
<name>A0ABW1SJK2_9LACO</name>
<sequence length="181" mass="20949">MVATKNNRRAKYSRQMIEATVLQLLETKPVTAISVTEVCQLADVNRTTFYRHYTDIPQCLESIELDFLKSTPFDQQATPMTNVEGILTAFYQQPQLSNLVFVEGKTKLLERMRMTTPEDLPTVDPYQMIYIWGGVKDIIRYWVKQGMPQTPKELTHIIFKNVQAKDLPPIDHFAHDNQTDL</sequence>
<dbReference type="SUPFAM" id="SSF46689">
    <property type="entry name" value="Homeodomain-like"/>
    <property type="match status" value="1"/>
</dbReference>
<protein>
    <submittedName>
        <fullName evidence="4">TetR/AcrR family transcriptional regulator</fullName>
    </submittedName>
</protein>
<dbReference type="InterPro" id="IPR009057">
    <property type="entry name" value="Homeodomain-like_sf"/>
</dbReference>
<dbReference type="RefSeq" id="WP_137617359.1">
    <property type="nucleotide sequence ID" value="NZ_BJDI01000024.1"/>
</dbReference>
<evidence type="ECO:0000313" key="5">
    <source>
        <dbReference type="Proteomes" id="UP001596171"/>
    </source>
</evidence>